<dbReference type="EMBL" id="UINC01134175">
    <property type="protein sequence ID" value="SVD17548.1"/>
    <property type="molecule type" value="Genomic_DNA"/>
</dbReference>
<dbReference type="AlphaFoldDB" id="A0A382T859"/>
<sequence length="49" mass="5397">MGIIAKGAKCNIEGCDKTGLRSLNTKRVEEAGLRVSTMDKKTVLCKEHY</sequence>
<reference evidence="1" key="1">
    <citation type="submission" date="2018-05" db="EMBL/GenBank/DDBJ databases">
        <authorList>
            <person name="Lanie J.A."/>
            <person name="Ng W.-L."/>
            <person name="Kazmierczak K.M."/>
            <person name="Andrzejewski T.M."/>
            <person name="Davidsen T.M."/>
            <person name="Wayne K.J."/>
            <person name="Tettelin H."/>
            <person name="Glass J.I."/>
            <person name="Rusch D."/>
            <person name="Podicherti R."/>
            <person name="Tsui H.-C.T."/>
            <person name="Winkler M.E."/>
        </authorList>
    </citation>
    <scope>NUCLEOTIDE SEQUENCE</scope>
</reference>
<name>A0A382T859_9ZZZZ</name>
<gene>
    <name evidence="1" type="ORF">METZ01_LOCUS370402</name>
</gene>
<organism evidence="1">
    <name type="scientific">marine metagenome</name>
    <dbReference type="NCBI Taxonomy" id="408172"/>
    <lineage>
        <taxon>unclassified sequences</taxon>
        <taxon>metagenomes</taxon>
        <taxon>ecological metagenomes</taxon>
    </lineage>
</organism>
<feature type="non-terminal residue" evidence="1">
    <location>
        <position position="49"/>
    </location>
</feature>
<proteinExistence type="predicted"/>
<protein>
    <submittedName>
        <fullName evidence="1">Uncharacterized protein</fullName>
    </submittedName>
</protein>
<accession>A0A382T859</accession>
<evidence type="ECO:0000313" key="1">
    <source>
        <dbReference type="EMBL" id="SVD17548.1"/>
    </source>
</evidence>
<feature type="non-terminal residue" evidence="1">
    <location>
        <position position="1"/>
    </location>
</feature>